<comment type="caution">
    <text evidence="2">The sequence shown here is derived from an EMBL/GenBank/DDBJ whole genome shotgun (WGS) entry which is preliminary data.</text>
</comment>
<gene>
    <name evidence="2" type="ORF">GCM10012280_45370</name>
</gene>
<keyword evidence="3" id="KW-1185">Reference proteome</keyword>
<protein>
    <submittedName>
        <fullName evidence="2">Uncharacterized protein</fullName>
    </submittedName>
</protein>
<reference evidence="2" key="2">
    <citation type="submission" date="2020-09" db="EMBL/GenBank/DDBJ databases">
        <authorList>
            <person name="Sun Q."/>
            <person name="Zhou Y."/>
        </authorList>
    </citation>
    <scope>NUCLEOTIDE SEQUENCE</scope>
    <source>
        <strain evidence="2">CGMCC 4.7201</strain>
    </source>
</reference>
<name>A0A917ZUX5_9ACTN</name>
<proteinExistence type="predicted"/>
<dbReference type="EMBL" id="BMMS01000020">
    <property type="protein sequence ID" value="GGO93258.1"/>
    <property type="molecule type" value="Genomic_DNA"/>
</dbReference>
<feature type="chain" id="PRO_5037218277" evidence="1">
    <location>
        <begin position="28"/>
        <end position="128"/>
    </location>
</feature>
<keyword evidence="1" id="KW-0732">Signal</keyword>
<accession>A0A917ZUX5</accession>
<evidence type="ECO:0000313" key="2">
    <source>
        <dbReference type="EMBL" id="GGO93258.1"/>
    </source>
</evidence>
<dbReference type="RefSeq" id="WP_189133610.1">
    <property type="nucleotide sequence ID" value="NZ_BMMS01000020.1"/>
</dbReference>
<dbReference type="AlphaFoldDB" id="A0A917ZUX5"/>
<dbReference type="Proteomes" id="UP000641932">
    <property type="component" value="Unassembled WGS sequence"/>
</dbReference>
<sequence>MRAFSRIGVALGGALLIAAPTAYPAAAAPPDDRGLCVSKSGWGELCLKQDPRGYDISYYKAWNPGHQVDRLDFNLDCANGRWFGDEGAFTMWSMKWRSYTFAVGVQGRCWGVLINVDTGQRMETPPVG</sequence>
<evidence type="ECO:0000313" key="3">
    <source>
        <dbReference type="Proteomes" id="UP000641932"/>
    </source>
</evidence>
<organism evidence="2 3">
    <name type="scientific">Wenjunlia tyrosinilytica</name>
    <dbReference type="NCBI Taxonomy" id="1544741"/>
    <lineage>
        <taxon>Bacteria</taxon>
        <taxon>Bacillati</taxon>
        <taxon>Actinomycetota</taxon>
        <taxon>Actinomycetes</taxon>
        <taxon>Kitasatosporales</taxon>
        <taxon>Streptomycetaceae</taxon>
        <taxon>Wenjunlia</taxon>
    </lineage>
</organism>
<feature type="signal peptide" evidence="1">
    <location>
        <begin position="1"/>
        <end position="27"/>
    </location>
</feature>
<reference evidence="2" key="1">
    <citation type="journal article" date="2014" name="Int. J. Syst. Evol. Microbiol.">
        <title>Complete genome sequence of Corynebacterium casei LMG S-19264T (=DSM 44701T), isolated from a smear-ripened cheese.</title>
        <authorList>
            <consortium name="US DOE Joint Genome Institute (JGI-PGF)"/>
            <person name="Walter F."/>
            <person name="Albersmeier A."/>
            <person name="Kalinowski J."/>
            <person name="Ruckert C."/>
        </authorList>
    </citation>
    <scope>NUCLEOTIDE SEQUENCE</scope>
    <source>
        <strain evidence="2">CGMCC 4.7201</strain>
    </source>
</reference>
<evidence type="ECO:0000256" key="1">
    <source>
        <dbReference type="SAM" id="SignalP"/>
    </source>
</evidence>